<reference evidence="1" key="1">
    <citation type="submission" date="2013-12" db="EMBL/GenBank/DDBJ databases">
        <authorList>
            <person name="Aslett M."/>
        </authorList>
    </citation>
    <scope>NUCLEOTIDE SEQUENCE [LARGE SCALE GENOMIC DNA]</scope>
    <source>
        <strain evidence="1">Lindley</strain>
    </source>
</reference>
<dbReference type="WBParaSite" id="GPLIN_000828900">
    <property type="protein sequence ID" value="GPLIN_000828900"/>
    <property type="gene ID" value="GPLIN_000828900"/>
</dbReference>
<proteinExistence type="predicted"/>
<accession>A0A183C5Z4</accession>
<reference evidence="2" key="3">
    <citation type="submission" date="2016-06" db="UniProtKB">
        <authorList>
            <consortium name="WormBaseParasite"/>
        </authorList>
    </citation>
    <scope>IDENTIFICATION</scope>
</reference>
<evidence type="ECO:0000313" key="2">
    <source>
        <dbReference type="WBParaSite" id="GPLIN_000828900"/>
    </source>
</evidence>
<name>A0A183C5Z4_GLOPA</name>
<reference evidence="1" key="2">
    <citation type="submission" date="2014-05" db="EMBL/GenBank/DDBJ databases">
        <title>The genome and life-stage specific transcriptomes of Globodera pallida elucidate key aspects of plant parasitism by a cyst nematode.</title>
        <authorList>
            <person name="Cotton J.A."/>
            <person name="Lilley C.J."/>
            <person name="Jones L.M."/>
            <person name="Kikuchi T."/>
            <person name="Reid A.J."/>
            <person name="Thorpe P."/>
            <person name="Tsai I.J."/>
            <person name="Beasley H."/>
            <person name="Blok V."/>
            <person name="Cock P.J.A."/>
            <person name="Van den Akker S.E."/>
            <person name="Holroyd N."/>
            <person name="Hunt M."/>
            <person name="Mantelin S."/>
            <person name="Naghra H."/>
            <person name="Pain A."/>
            <person name="Palomares-Rius J.E."/>
            <person name="Zarowiecki M."/>
            <person name="Berriman M."/>
            <person name="Jones J.T."/>
            <person name="Urwin P.E."/>
        </authorList>
    </citation>
    <scope>NUCLEOTIDE SEQUENCE [LARGE SCALE GENOMIC DNA]</scope>
    <source>
        <strain evidence="1">Lindley</strain>
    </source>
</reference>
<dbReference type="Proteomes" id="UP000050741">
    <property type="component" value="Unassembled WGS sequence"/>
</dbReference>
<organism evidence="1 2">
    <name type="scientific">Globodera pallida</name>
    <name type="common">Potato cyst nematode worm</name>
    <name type="synonym">Heterodera pallida</name>
    <dbReference type="NCBI Taxonomy" id="36090"/>
    <lineage>
        <taxon>Eukaryota</taxon>
        <taxon>Metazoa</taxon>
        <taxon>Ecdysozoa</taxon>
        <taxon>Nematoda</taxon>
        <taxon>Chromadorea</taxon>
        <taxon>Rhabditida</taxon>
        <taxon>Tylenchina</taxon>
        <taxon>Tylenchomorpha</taxon>
        <taxon>Tylenchoidea</taxon>
        <taxon>Heteroderidae</taxon>
        <taxon>Heteroderinae</taxon>
        <taxon>Globodera</taxon>
    </lineage>
</organism>
<protein>
    <submittedName>
        <fullName evidence="2">Uncharacterized protein</fullName>
    </submittedName>
</protein>
<sequence length="158" mass="18722">MLEKLPKKVPKTKQHRLNVEENVFAAWKLDVPMLNEQRFVQILLDYGSGFNNIEMLLKNGFNEFLSNFQKKEKSWKIVMPSAIGKMKDEIDEQISLLNKKFTLSLNNLEQNRLFLLSMYRVAPNFVQHLLQKMNKIFFRTDMSYDENFGMRRRVIGTA</sequence>
<keyword evidence="1" id="KW-1185">Reference proteome</keyword>
<evidence type="ECO:0000313" key="1">
    <source>
        <dbReference type="Proteomes" id="UP000050741"/>
    </source>
</evidence>
<dbReference type="AlphaFoldDB" id="A0A183C5Z4"/>